<dbReference type="Pfam" id="PF07317">
    <property type="entry name" value="PilZN"/>
    <property type="match status" value="1"/>
</dbReference>
<name>A0A3B0WKE2_9ZZZZ</name>
<proteinExistence type="predicted"/>
<organism evidence="5">
    <name type="scientific">hydrothermal vent metagenome</name>
    <dbReference type="NCBI Taxonomy" id="652676"/>
    <lineage>
        <taxon>unclassified sequences</taxon>
        <taxon>metagenomes</taxon>
        <taxon>ecological metagenomes</taxon>
    </lineage>
</organism>
<evidence type="ECO:0000256" key="1">
    <source>
        <dbReference type="ARBA" id="ARBA00022741"/>
    </source>
</evidence>
<feature type="domain" description="PilZ" evidence="3">
    <location>
        <begin position="123"/>
        <end position="230"/>
    </location>
</feature>
<dbReference type="SUPFAM" id="SSF141371">
    <property type="entry name" value="PilZ domain-like"/>
    <property type="match status" value="1"/>
</dbReference>
<dbReference type="AlphaFoldDB" id="A0A3B0WKE2"/>
<evidence type="ECO:0000313" key="5">
    <source>
        <dbReference type="EMBL" id="VAW51792.1"/>
    </source>
</evidence>
<dbReference type="InterPro" id="IPR009875">
    <property type="entry name" value="PilZ_domain"/>
</dbReference>
<keyword evidence="2" id="KW-0975">Bacterial flagellum</keyword>
<dbReference type="Gene3D" id="2.40.10.220">
    <property type="entry name" value="predicted glycosyltransferase like domains"/>
    <property type="match status" value="1"/>
</dbReference>
<evidence type="ECO:0000259" key="3">
    <source>
        <dbReference type="Pfam" id="PF07238"/>
    </source>
</evidence>
<sequence length="244" mass="28266">MVKIVKSEPYQAPVESEQLTDSGRIARLLEKMSKHYSPLTIEIPGYKIHYTSCIVEVDKPYVLLDQLMPTSGHDKLMAERKIHASGKLDGVDIRFTTTLVRADVQKNMLTYYLKLPEVLHYQQRRQAYRVRIPMSRQLRILIDNNDGTMTAGELHDLSHGGVGKIIPEGQNKIQLDHQYECVIELPCGEWLYCTVEMRYLKNINSRKRQLIGAQFIDLSKLQKRLIARCISELELEEIRKRAML</sequence>
<dbReference type="InterPro" id="IPR009926">
    <property type="entry name" value="T3SS_YcgR_PilZN"/>
</dbReference>
<dbReference type="Pfam" id="PF07238">
    <property type="entry name" value="PilZ"/>
    <property type="match status" value="1"/>
</dbReference>
<evidence type="ECO:0008006" key="6">
    <source>
        <dbReference type="Google" id="ProtNLM"/>
    </source>
</evidence>
<dbReference type="GO" id="GO:0035438">
    <property type="term" value="F:cyclic-di-GMP binding"/>
    <property type="evidence" value="ECO:0007669"/>
    <property type="project" value="InterPro"/>
</dbReference>
<dbReference type="InterPro" id="IPR012349">
    <property type="entry name" value="Split_barrel_FMN-bd"/>
</dbReference>
<protein>
    <recommendedName>
        <fullName evidence="6">Flagellar brake protein YcgR</fullName>
    </recommendedName>
</protein>
<accession>A0A3B0WKE2</accession>
<evidence type="ECO:0000259" key="4">
    <source>
        <dbReference type="Pfam" id="PF07317"/>
    </source>
</evidence>
<keyword evidence="1" id="KW-0547">Nucleotide-binding</keyword>
<dbReference type="EMBL" id="UOFE01000022">
    <property type="protein sequence ID" value="VAW51792.1"/>
    <property type="molecule type" value="Genomic_DNA"/>
</dbReference>
<reference evidence="5" key="1">
    <citation type="submission" date="2018-06" db="EMBL/GenBank/DDBJ databases">
        <authorList>
            <person name="Zhirakovskaya E."/>
        </authorList>
    </citation>
    <scope>NUCLEOTIDE SEQUENCE</scope>
</reference>
<evidence type="ECO:0000256" key="2">
    <source>
        <dbReference type="ARBA" id="ARBA00023143"/>
    </source>
</evidence>
<feature type="domain" description="Type III secretion system flagellar brake protein YcgR PilZN" evidence="4">
    <location>
        <begin position="20"/>
        <end position="119"/>
    </location>
</feature>
<dbReference type="Gene3D" id="2.30.110.10">
    <property type="entry name" value="Electron Transport, Fmn-binding Protein, Chain A"/>
    <property type="match status" value="1"/>
</dbReference>
<gene>
    <name evidence="5" type="ORF">MNBD_GAMMA05-79</name>
</gene>